<dbReference type="Pfam" id="PF04500">
    <property type="entry name" value="FLYWCH"/>
    <property type="match status" value="1"/>
</dbReference>
<keyword evidence="1" id="KW-0479">Metal-binding</keyword>
<protein>
    <recommendedName>
        <fullName evidence="9">PHD-type domain-containing protein</fullName>
    </recommendedName>
</protein>
<reference evidence="7 8" key="1">
    <citation type="submission" date="2022-05" db="EMBL/GenBank/DDBJ databases">
        <authorList>
            <consortium name="Genoscope - CEA"/>
            <person name="William W."/>
        </authorList>
    </citation>
    <scope>NUCLEOTIDE SEQUENCE [LARGE SCALE GENOMIC DNA]</scope>
</reference>
<evidence type="ECO:0000313" key="7">
    <source>
        <dbReference type="EMBL" id="CAH3027336.1"/>
    </source>
</evidence>
<proteinExistence type="predicted"/>
<evidence type="ECO:0008006" key="9">
    <source>
        <dbReference type="Google" id="ProtNLM"/>
    </source>
</evidence>
<dbReference type="Proteomes" id="UP001159427">
    <property type="component" value="Unassembled WGS sequence"/>
</dbReference>
<dbReference type="InterPro" id="IPR019787">
    <property type="entry name" value="Znf_PHD-finger"/>
</dbReference>
<feature type="domain" description="FLYWCH-type" evidence="6">
    <location>
        <begin position="113"/>
        <end position="172"/>
    </location>
</feature>
<name>A0ABN8MEA2_9CNID</name>
<evidence type="ECO:0000259" key="5">
    <source>
        <dbReference type="Pfam" id="PF00628"/>
    </source>
</evidence>
<feature type="non-terminal residue" evidence="7">
    <location>
        <position position="1"/>
    </location>
</feature>
<dbReference type="Gene3D" id="2.20.25.240">
    <property type="match status" value="1"/>
</dbReference>
<gene>
    <name evidence="7" type="ORF">PEVE_00031308</name>
</gene>
<dbReference type="EMBL" id="CALNXI010000447">
    <property type="protein sequence ID" value="CAH3027336.1"/>
    <property type="molecule type" value="Genomic_DNA"/>
</dbReference>
<evidence type="ECO:0000256" key="3">
    <source>
        <dbReference type="ARBA" id="ARBA00022833"/>
    </source>
</evidence>
<evidence type="ECO:0000256" key="1">
    <source>
        <dbReference type="ARBA" id="ARBA00022723"/>
    </source>
</evidence>
<feature type="region of interest" description="Disordered" evidence="4">
    <location>
        <begin position="231"/>
        <end position="254"/>
    </location>
</feature>
<sequence>CSNPVRPRQEGLQCDGCNRWQHRTCHTGISRETYRAAVQSGQTIDWLCDQCNQPVAESTRLDEELESTIYDQLLVSYLLILLFLLKSSLADPSIHGEQNQPDESITYEIVPQSSKRGRPKLIDNRGYTFGFQRQRGSTTDWQCVVRPKNNPCKAKVRQKENRFEPGLHCHNHPASVGAATTAKVIASVKAKAVEDLFKLAKQTDCARNYVPRTQQTSTLSWKKNISPITFSEKMRNPGTSTARLNSADCRSLNS</sequence>
<keyword evidence="3" id="KW-0862">Zinc</keyword>
<dbReference type="SUPFAM" id="SSF57903">
    <property type="entry name" value="FYVE/PHD zinc finger"/>
    <property type="match status" value="1"/>
</dbReference>
<dbReference type="InterPro" id="IPR013083">
    <property type="entry name" value="Znf_RING/FYVE/PHD"/>
</dbReference>
<dbReference type="PANTHER" id="PTHR20956">
    <property type="entry name" value="HEH2P"/>
    <property type="match status" value="1"/>
</dbReference>
<dbReference type="Gene3D" id="3.30.40.10">
    <property type="entry name" value="Zinc/RING finger domain, C3HC4 (zinc finger)"/>
    <property type="match status" value="1"/>
</dbReference>
<evidence type="ECO:0000256" key="2">
    <source>
        <dbReference type="ARBA" id="ARBA00022771"/>
    </source>
</evidence>
<evidence type="ECO:0000256" key="4">
    <source>
        <dbReference type="SAM" id="MobiDB-lite"/>
    </source>
</evidence>
<dbReference type="InterPro" id="IPR011011">
    <property type="entry name" value="Znf_FYVE_PHD"/>
</dbReference>
<accession>A0ABN8MEA2</accession>
<evidence type="ECO:0000313" key="8">
    <source>
        <dbReference type="Proteomes" id="UP001159427"/>
    </source>
</evidence>
<keyword evidence="8" id="KW-1185">Reference proteome</keyword>
<dbReference type="InterPro" id="IPR007588">
    <property type="entry name" value="Znf_FLYWCH"/>
</dbReference>
<feature type="domain" description="PHD-type" evidence="5">
    <location>
        <begin position="5"/>
        <end position="51"/>
    </location>
</feature>
<dbReference type="Pfam" id="PF00628">
    <property type="entry name" value="PHD"/>
    <property type="match status" value="1"/>
</dbReference>
<comment type="caution">
    <text evidence="7">The sequence shown here is derived from an EMBL/GenBank/DDBJ whole genome shotgun (WGS) entry which is preliminary data.</text>
</comment>
<evidence type="ECO:0000259" key="6">
    <source>
        <dbReference type="Pfam" id="PF04500"/>
    </source>
</evidence>
<dbReference type="PANTHER" id="PTHR20956:SF12">
    <property type="entry name" value="FLYWCH-TYPE DOMAIN-CONTAINING PROTEIN"/>
    <property type="match status" value="1"/>
</dbReference>
<keyword evidence="2" id="KW-0863">Zinc-finger</keyword>
<organism evidence="7 8">
    <name type="scientific">Porites evermanni</name>
    <dbReference type="NCBI Taxonomy" id="104178"/>
    <lineage>
        <taxon>Eukaryota</taxon>
        <taxon>Metazoa</taxon>
        <taxon>Cnidaria</taxon>
        <taxon>Anthozoa</taxon>
        <taxon>Hexacorallia</taxon>
        <taxon>Scleractinia</taxon>
        <taxon>Fungiina</taxon>
        <taxon>Poritidae</taxon>
        <taxon>Porites</taxon>
    </lineage>
</organism>